<proteinExistence type="predicted"/>
<evidence type="ECO:0000256" key="1">
    <source>
        <dbReference type="SAM" id="SignalP"/>
    </source>
</evidence>
<name>A0A060A0N2_ACICK</name>
<evidence type="ECO:0000313" key="3">
    <source>
        <dbReference type="Proteomes" id="UP000005522"/>
    </source>
</evidence>
<dbReference type="EMBL" id="CP005986">
    <property type="protein sequence ID" value="AIA55712.1"/>
    <property type="molecule type" value="Genomic_DNA"/>
</dbReference>
<dbReference type="EC" id="6.2.1.3" evidence="2"/>
<dbReference type="Proteomes" id="UP000005522">
    <property type="component" value="Chromosome"/>
</dbReference>
<gene>
    <name evidence="2" type="ORF">Acaty_c1853</name>
</gene>
<sequence>MQLRRILFPLLPALALWCAPIAHADPLSAMQADAQALNAMAQTWPQLQSAAQSYGQLAPYASAMWAGPGPVVTTPWGYREQCHNTRWDTTTQYLVTGGLNIGGDAEAEAYAIQAVATDFQEQLSQYLVTLAQSGNPQEEALANEILAQKGPLLQSLDTLTALLNTTANQLSDAMGPSTDLQPLPISHWQAGIGDAPNLAQVRYLPGPNDGAPIGWYAGMAPSSIWIRLEDICPTGTASLPILPLKAQVEQAVQQALVDEPSLGQVVQPLESGSTWTAPAIFYGFGGVAIHPARERLVAALAADETGIAGYMAPISGPLSQYNGEVQRILQEVASGDD</sequence>
<reference evidence="2 3" key="1">
    <citation type="journal article" date="2009" name="J. Bacteriol.">
        <title>Draft genome sequence of the extremely acidophilic bacterium Acidithiobacillus caldus ATCC 51756 reveals metabolic versatility in the genus Acidithiobacillus.</title>
        <authorList>
            <person name="Valdes J."/>
            <person name="Quatrini R."/>
            <person name="Hallberg K."/>
            <person name="Dopson M."/>
            <person name="Valenzuela P.D."/>
            <person name="Holmes D.S."/>
        </authorList>
    </citation>
    <scope>NUCLEOTIDE SEQUENCE [LARGE SCALE GENOMIC DNA]</scope>
    <source>
        <strain evidence="3">ATCC 51756 / DSM 8584 / KU</strain>
    </source>
</reference>
<dbReference type="AlphaFoldDB" id="A0A060A0N2"/>
<dbReference type="HOGENOM" id="CLU_822901_0_0_6"/>
<protein>
    <submittedName>
        <fullName evidence="2">Long-chain-fatty-acid--CoA ligase</fullName>
        <ecNumber evidence="2">6.2.1.3</ecNumber>
    </submittedName>
</protein>
<dbReference type="eggNOG" id="ENOG5031FK3">
    <property type="taxonomic scope" value="Bacteria"/>
</dbReference>
<feature type="chain" id="PRO_5001582084" evidence="1">
    <location>
        <begin position="25"/>
        <end position="337"/>
    </location>
</feature>
<accession>A0A060A0N2</accession>
<dbReference type="GO" id="GO:0004467">
    <property type="term" value="F:long-chain fatty acid-CoA ligase activity"/>
    <property type="evidence" value="ECO:0007669"/>
    <property type="project" value="UniProtKB-EC"/>
</dbReference>
<feature type="signal peptide" evidence="1">
    <location>
        <begin position="1"/>
        <end position="24"/>
    </location>
</feature>
<keyword evidence="1" id="KW-0732">Signal</keyword>
<organism evidence="2 3">
    <name type="scientific">Acidithiobacillus caldus (strain ATCC 51756 / DSM 8584 / KU)</name>
    <dbReference type="NCBI Taxonomy" id="637389"/>
    <lineage>
        <taxon>Bacteria</taxon>
        <taxon>Pseudomonadati</taxon>
        <taxon>Pseudomonadota</taxon>
        <taxon>Acidithiobacillia</taxon>
        <taxon>Acidithiobacillales</taxon>
        <taxon>Acidithiobacillaceae</taxon>
        <taxon>Acidithiobacillus</taxon>
    </lineage>
</organism>
<dbReference type="RefSeq" id="WP_153801823.1">
    <property type="nucleotide sequence ID" value="NZ_CP005986.1"/>
</dbReference>
<evidence type="ECO:0000313" key="2">
    <source>
        <dbReference type="EMBL" id="AIA55712.1"/>
    </source>
</evidence>
<keyword evidence="2" id="KW-0436">Ligase</keyword>
<dbReference type="KEGG" id="acz:Acaty_c1853"/>